<evidence type="ECO:0000259" key="4">
    <source>
        <dbReference type="PROSITE" id="PS50043"/>
    </source>
</evidence>
<evidence type="ECO:0000256" key="1">
    <source>
        <dbReference type="ARBA" id="ARBA00022553"/>
    </source>
</evidence>
<dbReference type="CDD" id="cd17535">
    <property type="entry name" value="REC_NarL-like"/>
    <property type="match status" value="1"/>
</dbReference>
<gene>
    <name evidence="6" type="ORF">SAMN05216386_0453</name>
</gene>
<dbReference type="InterPro" id="IPR011006">
    <property type="entry name" value="CheY-like_superfamily"/>
</dbReference>
<feature type="modified residue" description="4-aspartylphosphate" evidence="3">
    <location>
        <position position="59"/>
    </location>
</feature>
<dbReference type="CDD" id="cd06170">
    <property type="entry name" value="LuxR_C_like"/>
    <property type="match status" value="1"/>
</dbReference>
<dbReference type="InterPro" id="IPR039420">
    <property type="entry name" value="WalR-like"/>
</dbReference>
<dbReference type="SUPFAM" id="SSF46894">
    <property type="entry name" value="C-terminal effector domain of the bipartite response regulators"/>
    <property type="match status" value="1"/>
</dbReference>
<dbReference type="Pfam" id="PF00072">
    <property type="entry name" value="Response_reg"/>
    <property type="match status" value="1"/>
</dbReference>
<proteinExistence type="predicted"/>
<name>A0A1I4Y2N2_9PROT</name>
<evidence type="ECO:0000313" key="7">
    <source>
        <dbReference type="Proteomes" id="UP000183107"/>
    </source>
</evidence>
<dbReference type="InterPro" id="IPR000792">
    <property type="entry name" value="Tscrpt_reg_LuxR_C"/>
</dbReference>
<dbReference type="PRINTS" id="PR00038">
    <property type="entry name" value="HTHLUXR"/>
</dbReference>
<keyword evidence="7" id="KW-1185">Reference proteome</keyword>
<dbReference type="SMART" id="SM00448">
    <property type="entry name" value="REC"/>
    <property type="match status" value="1"/>
</dbReference>
<feature type="domain" description="Response regulatory" evidence="5">
    <location>
        <begin position="8"/>
        <end position="125"/>
    </location>
</feature>
<dbReference type="RefSeq" id="WP_074794100.1">
    <property type="nucleotide sequence ID" value="NZ_FOVJ01000001.1"/>
</dbReference>
<dbReference type="EMBL" id="FOVJ01000001">
    <property type="protein sequence ID" value="SFN31933.1"/>
    <property type="molecule type" value="Genomic_DNA"/>
</dbReference>
<dbReference type="SMART" id="SM00421">
    <property type="entry name" value="HTH_LUXR"/>
    <property type="match status" value="1"/>
</dbReference>
<dbReference type="InterPro" id="IPR001789">
    <property type="entry name" value="Sig_transdc_resp-reg_receiver"/>
</dbReference>
<evidence type="ECO:0000256" key="3">
    <source>
        <dbReference type="PROSITE-ProRule" id="PRU00169"/>
    </source>
</evidence>
<dbReference type="Pfam" id="PF00196">
    <property type="entry name" value="GerE"/>
    <property type="match status" value="1"/>
</dbReference>
<sequence length="213" mass="23921">MTEESIVRIMIVDDLPIVIHGLRQVLEATPTFSVVAEAGNAEEARFHVKNRKIDLVIMDIRLQSSTNGIELTKEFSAGIENPAILIFSDEKHVEFVRRALRAGARGYLLKGSDIGKIRSAIGIVMEGSIYLDVKLPRPTQQELDPLTPTEEKVLRLISEWKTTKQLAFELELAESTVKTHKRNIMSKLYLSGSHELEREAIGRYGNPDDRGGR</sequence>
<dbReference type="Gene3D" id="3.40.50.2300">
    <property type="match status" value="1"/>
</dbReference>
<dbReference type="PANTHER" id="PTHR43214">
    <property type="entry name" value="TWO-COMPONENT RESPONSE REGULATOR"/>
    <property type="match status" value="1"/>
</dbReference>
<dbReference type="InterPro" id="IPR016032">
    <property type="entry name" value="Sig_transdc_resp-reg_C-effctor"/>
</dbReference>
<evidence type="ECO:0000256" key="2">
    <source>
        <dbReference type="ARBA" id="ARBA00023125"/>
    </source>
</evidence>
<accession>A0A1I4Y2N2</accession>
<feature type="domain" description="HTH luxR-type" evidence="4">
    <location>
        <begin position="139"/>
        <end position="204"/>
    </location>
</feature>
<organism evidence="6 7">
    <name type="scientific">Nitrosospira briensis</name>
    <dbReference type="NCBI Taxonomy" id="35799"/>
    <lineage>
        <taxon>Bacteria</taxon>
        <taxon>Pseudomonadati</taxon>
        <taxon>Pseudomonadota</taxon>
        <taxon>Betaproteobacteria</taxon>
        <taxon>Nitrosomonadales</taxon>
        <taxon>Nitrosomonadaceae</taxon>
        <taxon>Nitrosospira</taxon>
    </lineage>
</organism>
<dbReference type="GO" id="GO:0003677">
    <property type="term" value="F:DNA binding"/>
    <property type="evidence" value="ECO:0007669"/>
    <property type="project" value="UniProtKB-KW"/>
</dbReference>
<keyword evidence="1 3" id="KW-0597">Phosphoprotein</keyword>
<dbReference type="GO" id="GO:0006355">
    <property type="term" value="P:regulation of DNA-templated transcription"/>
    <property type="evidence" value="ECO:0007669"/>
    <property type="project" value="InterPro"/>
</dbReference>
<protein>
    <submittedName>
        <fullName evidence="6">DNA-binding response regulator, NarL/FixJ family, contains REC and HTH domains</fullName>
    </submittedName>
</protein>
<dbReference type="InterPro" id="IPR058245">
    <property type="entry name" value="NreC/VraR/RcsB-like_REC"/>
</dbReference>
<evidence type="ECO:0000313" key="6">
    <source>
        <dbReference type="EMBL" id="SFN31933.1"/>
    </source>
</evidence>
<dbReference type="GO" id="GO:0000160">
    <property type="term" value="P:phosphorelay signal transduction system"/>
    <property type="evidence" value="ECO:0007669"/>
    <property type="project" value="InterPro"/>
</dbReference>
<dbReference type="PROSITE" id="PS50043">
    <property type="entry name" value="HTH_LUXR_2"/>
    <property type="match status" value="1"/>
</dbReference>
<dbReference type="PANTHER" id="PTHR43214:SF43">
    <property type="entry name" value="TWO-COMPONENT RESPONSE REGULATOR"/>
    <property type="match status" value="1"/>
</dbReference>
<dbReference type="OrthoDB" id="9780593at2"/>
<keyword evidence="2 6" id="KW-0238">DNA-binding</keyword>
<dbReference type="AlphaFoldDB" id="A0A1I4Y2N2"/>
<dbReference type="PROSITE" id="PS50110">
    <property type="entry name" value="RESPONSE_REGULATORY"/>
    <property type="match status" value="1"/>
</dbReference>
<dbReference type="SUPFAM" id="SSF52172">
    <property type="entry name" value="CheY-like"/>
    <property type="match status" value="1"/>
</dbReference>
<evidence type="ECO:0000259" key="5">
    <source>
        <dbReference type="PROSITE" id="PS50110"/>
    </source>
</evidence>
<dbReference type="Proteomes" id="UP000183107">
    <property type="component" value="Unassembled WGS sequence"/>
</dbReference>
<reference evidence="7" key="1">
    <citation type="submission" date="2016-10" db="EMBL/GenBank/DDBJ databases">
        <authorList>
            <person name="Varghese N."/>
        </authorList>
    </citation>
    <scope>NUCLEOTIDE SEQUENCE [LARGE SCALE GENOMIC DNA]</scope>
    <source>
        <strain evidence="7">Nsp8</strain>
    </source>
</reference>